<keyword evidence="1 3" id="KW-0853">WD repeat</keyword>
<evidence type="ECO:0000259" key="4">
    <source>
        <dbReference type="PROSITE" id="PS50897"/>
    </source>
</evidence>
<dbReference type="Pfam" id="PF00400">
    <property type="entry name" value="WD40"/>
    <property type="match status" value="2"/>
</dbReference>
<feature type="repeat" description="WD" evidence="3">
    <location>
        <begin position="474"/>
        <end position="498"/>
    </location>
</feature>
<reference evidence="5" key="1">
    <citation type="submission" date="2019-12" db="EMBL/GenBank/DDBJ databases">
        <authorList>
            <person name="Scholes J."/>
        </authorList>
    </citation>
    <scope>NUCLEOTIDE SEQUENCE</scope>
</reference>
<gene>
    <name evidence="5" type="ORF">SHERM_00905</name>
</gene>
<dbReference type="PROSITE" id="PS50294">
    <property type="entry name" value="WD_REPEATS_REGION"/>
    <property type="match status" value="1"/>
</dbReference>
<dbReference type="InterPro" id="IPR006595">
    <property type="entry name" value="CTLH_C"/>
</dbReference>
<evidence type="ECO:0000313" key="5">
    <source>
        <dbReference type="EMBL" id="CAA0806000.1"/>
    </source>
</evidence>
<proteinExistence type="predicted"/>
<dbReference type="InterPro" id="IPR051350">
    <property type="entry name" value="WD_repeat-ST_regulator"/>
</dbReference>
<dbReference type="Proteomes" id="UP001153555">
    <property type="component" value="Unassembled WGS sequence"/>
</dbReference>
<protein>
    <submittedName>
        <fullName evidence="5">Transducin family protein / WD-40 repeat family protein</fullName>
    </submittedName>
</protein>
<keyword evidence="2" id="KW-0677">Repeat</keyword>
<dbReference type="PANTHER" id="PTHR22838:SF0">
    <property type="entry name" value="WD REPEAT-CONTAINING PROTEIN 26"/>
    <property type="match status" value="1"/>
</dbReference>
<comment type="caution">
    <text evidence="5">The sequence shown here is derived from an EMBL/GenBank/DDBJ whole genome shotgun (WGS) entry which is preliminary data.</text>
</comment>
<dbReference type="AlphaFoldDB" id="A0A9N7MK43"/>
<dbReference type="InterPro" id="IPR001680">
    <property type="entry name" value="WD40_rpt"/>
</dbReference>
<evidence type="ECO:0000313" key="6">
    <source>
        <dbReference type="Proteomes" id="UP001153555"/>
    </source>
</evidence>
<keyword evidence="6" id="KW-1185">Reference proteome</keyword>
<name>A0A9N7MK43_STRHE</name>
<dbReference type="Gene3D" id="2.130.10.10">
    <property type="entry name" value="YVTN repeat-like/Quinoprotein amine dehydrogenase"/>
    <property type="match status" value="2"/>
</dbReference>
<dbReference type="SUPFAM" id="SSF50978">
    <property type="entry name" value="WD40 repeat-like"/>
    <property type="match status" value="1"/>
</dbReference>
<evidence type="ECO:0000256" key="2">
    <source>
        <dbReference type="ARBA" id="ARBA00022737"/>
    </source>
</evidence>
<dbReference type="PROSITE" id="PS50082">
    <property type="entry name" value="WD_REPEATS_2"/>
    <property type="match status" value="1"/>
</dbReference>
<dbReference type="EMBL" id="CACSLK010000214">
    <property type="protein sequence ID" value="CAA0806000.1"/>
    <property type="molecule type" value="Genomic_DNA"/>
</dbReference>
<dbReference type="PROSITE" id="PS50897">
    <property type="entry name" value="CTLH"/>
    <property type="match status" value="1"/>
</dbReference>
<dbReference type="SMART" id="SM00320">
    <property type="entry name" value="WD40"/>
    <property type="match status" value="5"/>
</dbReference>
<evidence type="ECO:0000256" key="1">
    <source>
        <dbReference type="ARBA" id="ARBA00022574"/>
    </source>
</evidence>
<dbReference type="InterPro" id="IPR036322">
    <property type="entry name" value="WD40_repeat_dom_sf"/>
</dbReference>
<accession>A0A9N7MK43</accession>
<sequence length="498" mass="56932">MDLVVWGGAADDEGNDGWHGMISKEEFVRVIEAALISLGFSDTMPIFHSEMRNQFGFLKEPNKFRDHIIEGNWLKATELVGQMDMSDVDRARVLIKIQEQNFRELLKVGRKDDCMSVFYQMTKLGLDEEKTVQLLQLFLKPEHDMPPDRKILLKEVGKLLPPGIILDNRLIELLEQALSHQKESCIYHNTPLKKMSLFRDHLCADNRIPSKLQQVLTSHVDRTRADYDTINALQFSRNGVFLASCAGRDAIIWGVQEQHISFLHHLTGHGRFIINDICWNTKDTEVLTCAEDGARRWDVFTGECLSTFNKRGMIRCVWAEDGVFTADWRGITMWTAHGEELNRWGIQGVAWSVRGQDLRGEETVWEMKEDNFLTFIGSTLRKEIVYATEDSTITLLGWETGRVRTVMENGKKHLRMFHDEEMQDIDCGVCFGGCNEAFVACANIDSRVRIWHRSSGELVATLVSIDGNESERRVAWNPVIPTMLVSGGDDRVIRVWGV</sequence>
<feature type="domain" description="CTLH" evidence="4">
    <location>
        <begin position="57"/>
        <end position="113"/>
    </location>
</feature>
<dbReference type="OrthoDB" id="972532at2759"/>
<dbReference type="PANTHER" id="PTHR22838">
    <property type="entry name" value="WD REPEAT PROTEIN 26-RELATED"/>
    <property type="match status" value="1"/>
</dbReference>
<dbReference type="InterPro" id="IPR015943">
    <property type="entry name" value="WD40/YVTN_repeat-like_dom_sf"/>
</dbReference>
<organism evidence="5 6">
    <name type="scientific">Striga hermonthica</name>
    <name type="common">Purple witchweed</name>
    <name type="synonym">Buchnera hermonthica</name>
    <dbReference type="NCBI Taxonomy" id="68872"/>
    <lineage>
        <taxon>Eukaryota</taxon>
        <taxon>Viridiplantae</taxon>
        <taxon>Streptophyta</taxon>
        <taxon>Embryophyta</taxon>
        <taxon>Tracheophyta</taxon>
        <taxon>Spermatophyta</taxon>
        <taxon>Magnoliopsida</taxon>
        <taxon>eudicotyledons</taxon>
        <taxon>Gunneridae</taxon>
        <taxon>Pentapetalae</taxon>
        <taxon>asterids</taxon>
        <taxon>lamiids</taxon>
        <taxon>Lamiales</taxon>
        <taxon>Orobanchaceae</taxon>
        <taxon>Buchnereae</taxon>
        <taxon>Striga</taxon>
    </lineage>
</organism>
<evidence type="ECO:0000256" key="3">
    <source>
        <dbReference type="PROSITE-ProRule" id="PRU00221"/>
    </source>
</evidence>